<sequence>MFVELKRRYGGNRTNTIASYSAANCPEVDFIVGDEATGEPYQLIQVAAQTGIDRTVVTDFGDRSLSDKFRSEIGNLSAAMGNTGLNHGTLISLDEEGEITVPTGTIEVIPAWRWFLR</sequence>
<dbReference type="RefSeq" id="WP_151916010.1">
    <property type="nucleotide sequence ID" value="NZ_RQSP01000003.1"/>
</dbReference>
<dbReference type="OrthoDB" id="9801684at2"/>
<keyword evidence="1" id="KW-0547">Nucleotide-binding</keyword>
<comment type="caution">
    <text evidence="1">The sequence shown here is derived from an EMBL/GenBank/DDBJ whole genome shotgun (WGS) entry which is preliminary data.</text>
</comment>
<organism evidence="1 2">
    <name type="scientific">Bifidobacterium jacchi</name>
    <dbReference type="NCBI Taxonomy" id="2490545"/>
    <lineage>
        <taxon>Bacteria</taxon>
        <taxon>Bacillati</taxon>
        <taxon>Actinomycetota</taxon>
        <taxon>Actinomycetes</taxon>
        <taxon>Bifidobacteriales</taxon>
        <taxon>Bifidobacteriaceae</taxon>
        <taxon>Bifidobacterium</taxon>
    </lineage>
</organism>
<evidence type="ECO:0000313" key="1">
    <source>
        <dbReference type="EMBL" id="KAB5608322.1"/>
    </source>
</evidence>
<dbReference type="Proteomes" id="UP000326336">
    <property type="component" value="Unassembled WGS sequence"/>
</dbReference>
<dbReference type="EMBL" id="RQSP01000003">
    <property type="protein sequence ID" value="KAB5608322.1"/>
    <property type="molecule type" value="Genomic_DNA"/>
</dbReference>
<reference evidence="1 2" key="1">
    <citation type="journal article" date="2019" name="Int. J. Syst. Evol. Microbiol.">
        <title>Bifidobacterium jacchi sp. nov., isolated from the faeces of a baby common marmoset (Callithrix jacchus).</title>
        <authorList>
            <person name="Modesto M."/>
            <person name="Watanabe K."/>
            <person name="Arita M."/>
            <person name="Satti M."/>
            <person name="Oki K."/>
            <person name="Sciavilla P."/>
            <person name="Patavino C."/>
            <person name="Camma C."/>
            <person name="Michelini S."/>
            <person name="Sgorbati B."/>
            <person name="Mattarelli P."/>
        </authorList>
    </citation>
    <scope>NUCLEOTIDE SEQUENCE [LARGE SCALE GENOMIC DNA]</scope>
    <source>
        <strain evidence="1 2">MRM 9.3</strain>
    </source>
</reference>
<dbReference type="AlphaFoldDB" id="A0A5N5RLV8"/>
<name>A0A5N5RLV8_9BIFI</name>
<dbReference type="GO" id="GO:0005524">
    <property type="term" value="F:ATP binding"/>
    <property type="evidence" value="ECO:0007669"/>
    <property type="project" value="UniProtKB-KW"/>
</dbReference>
<evidence type="ECO:0000313" key="2">
    <source>
        <dbReference type="Proteomes" id="UP000326336"/>
    </source>
</evidence>
<protein>
    <submittedName>
        <fullName evidence="1">ATP-binding protein</fullName>
    </submittedName>
</protein>
<gene>
    <name evidence="1" type="ORF">EHS19_01450</name>
</gene>
<keyword evidence="2" id="KW-1185">Reference proteome</keyword>
<proteinExistence type="predicted"/>
<accession>A0A5N5RLV8</accession>
<keyword evidence="1" id="KW-0067">ATP-binding</keyword>